<evidence type="ECO:0000313" key="3">
    <source>
        <dbReference type="Proteomes" id="UP000294933"/>
    </source>
</evidence>
<keyword evidence="1" id="KW-1133">Transmembrane helix</keyword>
<protein>
    <submittedName>
        <fullName evidence="2">Uncharacterized protein</fullName>
    </submittedName>
</protein>
<feature type="non-terminal residue" evidence="2">
    <location>
        <position position="60"/>
    </location>
</feature>
<dbReference type="AlphaFoldDB" id="A0A4Y7PUQ8"/>
<reference evidence="2 3" key="1">
    <citation type="submission" date="2018-06" db="EMBL/GenBank/DDBJ databases">
        <title>A transcriptomic atlas of mushroom development highlights an independent origin of complex multicellularity.</title>
        <authorList>
            <consortium name="DOE Joint Genome Institute"/>
            <person name="Krizsan K."/>
            <person name="Almasi E."/>
            <person name="Merenyi Z."/>
            <person name="Sahu N."/>
            <person name="Viragh M."/>
            <person name="Koszo T."/>
            <person name="Mondo S."/>
            <person name="Kiss B."/>
            <person name="Balint B."/>
            <person name="Kues U."/>
            <person name="Barry K."/>
            <person name="Hegedus J.C."/>
            <person name="Henrissat B."/>
            <person name="Johnson J."/>
            <person name="Lipzen A."/>
            <person name="Ohm R."/>
            <person name="Nagy I."/>
            <person name="Pangilinan J."/>
            <person name="Yan J."/>
            <person name="Xiong Y."/>
            <person name="Grigoriev I.V."/>
            <person name="Hibbett D.S."/>
            <person name="Nagy L.G."/>
        </authorList>
    </citation>
    <scope>NUCLEOTIDE SEQUENCE [LARGE SCALE GENOMIC DNA]</scope>
    <source>
        <strain evidence="2 3">SZMC22713</strain>
    </source>
</reference>
<organism evidence="2 3">
    <name type="scientific">Rickenella mellea</name>
    <dbReference type="NCBI Taxonomy" id="50990"/>
    <lineage>
        <taxon>Eukaryota</taxon>
        <taxon>Fungi</taxon>
        <taxon>Dikarya</taxon>
        <taxon>Basidiomycota</taxon>
        <taxon>Agaricomycotina</taxon>
        <taxon>Agaricomycetes</taxon>
        <taxon>Hymenochaetales</taxon>
        <taxon>Rickenellaceae</taxon>
        <taxon>Rickenella</taxon>
    </lineage>
</organism>
<keyword evidence="1" id="KW-0472">Membrane</keyword>
<proteinExistence type="predicted"/>
<evidence type="ECO:0000256" key="1">
    <source>
        <dbReference type="SAM" id="Phobius"/>
    </source>
</evidence>
<name>A0A4Y7PUQ8_9AGAM</name>
<sequence>MYPSTHPSTEIWQHPKLTGYRLIVLTLTTVFGISKAVLMYNGQFTAPNILDWQFGVICII</sequence>
<evidence type="ECO:0000313" key="2">
    <source>
        <dbReference type="EMBL" id="TDL19147.1"/>
    </source>
</evidence>
<dbReference type="Proteomes" id="UP000294933">
    <property type="component" value="Unassembled WGS sequence"/>
</dbReference>
<keyword evidence="1" id="KW-0812">Transmembrane</keyword>
<accession>A0A4Y7PUQ8</accession>
<gene>
    <name evidence="2" type="ORF">BD410DRAFT_727488</name>
</gene>
<dbReference type="EMBL" id="ML170199">
    <property type="protein sequence ID" value="TDL19147.1"/>
    <property type="molecule type" value="Genomic_DNA"/>
</dbReference>
<dbReference type="OrthoDB" id="3268450at2759"/>
<dbReference type="VEuPathDB" id="FungiDB:BD410DRAFT_727488"/>
<keyword evidence="3" id="KW-1185">Reference proteome</keyword>
<feature type="transmembrane region" description="Helical" evidence="1">
    <location>
        <begin position="20"/>
        <end position="40"/>
    </location>
</feature>